<dbReference type="InterPro" id="IPR036938">
    <property type="entry name" value="PAP2/HPO_sf"/>
</dbReference>
<feature type="chain" id="PRO_5046477967" evidence="2">
    <location>
        <begin position="22"/>
        <end position="462"/>
    </location>
</feature>
<dbReference type="Proteomes" id="UP001595953">
    <property type="component" value="Unassembled WGS sequence"/>
</dbReference>
<keyword evidence="4" id="KW-1185">Reference proteome</keyword>
<sequence length="462" mass="51083">MKTLLKLSWICVLLIVVTSCANEELENANPFGASDSYALKSYNNGMIKSYSNETVIKWNELIGTYIDEKMPQPLEAKLYAMITLTMHDALNNVVPKYETYALDNTFVNASDMSKKNIHAVADAAVSQAARDIFVALFPAGTSGANGLLNSILTQIGDSESKSKGIEIGKAAAIAMLQKRQGDFPLVFTSFTGTGVEPGDFRANFMPWMMPNPPIWPANAVYAPNLGDLTPFGINSGNQFRNEGTYPINSEEYTRDYNEVKALGCTNCPSRTPEQTEIGTFWIENTASMFNRIARTLILQDNLNGWEAARLIGLLGISQMDGFIASFEGKKHFNFWRPITAVRAGDNDGNPETIGDASWTPTHTTPPTPEYPSTHSYCGGAGSEVLKLYFGTDTKPFTATSPYYLPGVERHVSSFSQVARENAESRIYIGYHFRHAITVGERQGKQLGKYVFENNLRDLKKMQ</sequence>
<dbReference type="PANTHER" id="PTHR34599:SF1">
    <property type="entry name" value="PHOSPHATIDIC ACID PHOSPHATASE TYPE 2_HALOPEROXIDASE DOMAIN-CONTAINING PROTEIN"/>
    <property type="match status" value="1"/>
</dbReference>
<proteinExistence type="predicted"/>
<feature type="signal peptide" evidence="2">
    <location>
        <begin position="1"/>
        <end position="21"/>
    </location>
</feature>
<keyword evidence="3" id="KW-0575">Peroxidase</keyword>
<dbReference type="GO" id="GO:0004601">
    <property type="term" value="F:peroxidase activity"/>
    <property type="evidence" value="ECO:0007669"/>
    <property type="project" value="UniProtKB-KW"/>
</dbReference>
<comment type="caution">
    <text evidence="3">The sequence shown here is derived from an EMBL/GenBank/DDBJ whole genome shotgun (WGS) entry which is preliminary data.</text>
</comment>
<evidence type="ECO:0000313" key="3">
    <source>
        <dbReference type="EMBL" id="MFC4721746.1"/>
    </source>
</evidence>
<dbReference type="EMBL" id="JBHSGP010000008">
    <property type="protein sequence ID" value="MFC4721746.1"/>
    <property type="molecule type" value="Genomic_DNA"/>
</dbReference>
<dbReference type="PANTHER" id="PTHR34599">
    <property type="entry name" value="PEROXIDASE-RELATED"/>
    <property type="match status" value="1"/>
</dbReference>
<dbReference type="CDD" id="cd03398">
    <property type="entry name" value="PAP2_haloperoxidase"/>
    <property type="match status" value="1"/>
</dbReference>
<dbReference type="RefSeq" id="WP_387961666.1">
    <property type="nucleotide sequence ID" value="NZ_JBHSGP010000008.1"/>
</dbReference>
<dbReference type="PROSITE" id="PS51257">
    <property type="entry name" value="PROKAR_LIPOPROTEIN"/>
    <property type="match status" value="1"/>
</dbReference>
<evidence type="ECO:0000256" key="1">
    <source>
        <dbReference type="SAM" id="MobiDB-lite"/>
    </source>
</evidence>
<protein>
    <submittedName>
        <fullName evidence="3">Vanadium-dependent haloperoxidase</fullName>
        <ecNumber evidence="3">1.11.1.-</ecNumber>
    </submittedName>
</protein>
<reference evidence="4" key="1">
    <citation type="journal article" date="2019" name="Int. J. Syst. Evol. Microbiol.">
        <title>The Global Catalogue of Microorganisms (GCM) 10K type strain sequencing project: providing services to taxonomists for standard genome sequencing and annotation.</title>
        <authorList>
            <consortium name="The Broad Institute Genomics Platform"/>
            <consortium name="The Broad Institute Genome Sequencing Center for Infectious Disease"/>
            <person name="Wu L."/>
            <person name="Ma J."/>
        </authorList>
    </citation>
    <scope>NUCLEOTIDE SEQUENCE [LARGE SCALE GENOMIC DNA]</scope>
    <source>
        <strain evidence="4">CCUG 63682</strain>
    </source>
</reference>
<dbReference type="Gene3D" id="1.10.606.20">
    <property type="match status" value="1"/>
</dbReference>
<gene>
    <name evidence="3" type="ORF">ACFO5O_05415</name>
</gene>
<dbReference type="SUPFAM" id="SSF48317">
    <property type="entry name" value="Acid phosphatase/Vanadium-dependent haloperoxidase"/>
    <property type="match status" value="1"/>
</dbReference>
<keyword evidence="3" id="KW-0560">Oxidoreductase</keyword>
<accession>A0ABV9N0A4</accession>
<dbReference type="InterPro" id="IPR052559">
    <property type="entry name" value="V-haloperoxidase"/>
</dbReference>
<feature type="region of interest" description="Disordered" evidence="1">
    <location>
        <begin position="345"/>
        <end position="371"/>
    </location>
</feature>
<keyword evidence="2" id="KW-0732">Signal</keyword>
<evidence type="ECO:0000256" key="2">
    <source>
        <dbReference type="SAM" id="SignalP"/>
    </source>
</evidence>
<organism evidence="3 4">
    <name type="scientific">Geojedonia litorea</name>
    <dbReference type="NCBI Taxonomy" id="1268269"/>
    <lineage>
        <taxon>Bacteria</taxon>
        <taxon>Pseudomonadati</taxon>
        <taxon>Bacteroidota</taxon>
        <taxon>Flavobacteriia</taxon>
        <taxon>Flavobacteriales</taxon>
        <taxon>Flavobacteriaceae</taxon>
        <taxon>Geojedonia</taxon>
    </lineage>
</organism>
<name>A0ABV9N0A4_9FLAO</name>
<evidence type="ECO:0000313" key="4">
    <source>
        <dbReference type="Proteomes" id="UP001595953"/>
    </source>
</evidence>
<dbReference type="EC" id="1.11.1.-" evidence="3"/>